<dbReference type="AlphaFoldDB" id="A0A4U0EW64"/>
<dbReference type="PROSITE" id="PS51257">
    <property type="entry name" value="PROKAR_LIPOPROTEIN"/>
    <property type="match status" value="1"/>
</dbReference>
<sequence>MKQLITLFLLISFFSCKTEEKFIPRDFNTVEVETILEDSLLSVRAIDILDDDGLAFAANNNSFGLYDPAKNTWNISKQKQDSLKFSFRSVAHTSTDFFMLTVANPALLYKTTNSGMQLVYREDHDNVFYDAMNFWNDNEGIAIGDSIDGCISIIITRDGGNTWTKLPCDQLPPAKDGEGAFAASNTNIVIVGDNTWVATTAGRIYYSADKGKTWEFVSTPIVNDKDTEGIYSVDFYDELHGFAIGGDYTNPDSNKGNKAKTIDGGKTWKLVADGQTPNYRSCVQYIPNRNGQELVAVGFKGIDYSNDGGETWKTISDEGFFTIRFIDETTAYAAGSGRISKITLK</sequence>
<dbReference type="Proteomes" id="UP000307657">
    <property type="component" value="Unassembled WGS sequence"/>
</dbReference>
<name>A0A4U0EW64_9FLAO</name>
<organism evidence="1 2">
    <name type="scientific">Pontimicrobium aquaticum</name>
    <dbReference type="NCBI Taxonomy" id="2565367"/>
    <lineage>
        <taxon>Bacteria</taxon>
        <taxon>Pseudomonadati</taxon>
        <taxon>Bacteroidota</taxon>
        <taxon>Flavobacteriia</taxon>
        <taxon>Flavobacteriales</taxon>
        <taxon>Flavobacteriaceae</taxon>
        <taxon>Pontimicrobium</taxon>
    </lineage>
</organism>
<dbReference type="Pfam" id="PF02012">
    <property type="entry name" value="BNR"/>
    <property type="match status" value="1"/>
</dbReference>
<dbReference type="Gene3D" id="2.130.10.10">
    <property type="entry name" value="YVTN repeat-like/Quinoprotein amine dehydrogenase"/>
    <property type="match status" value="1"/>
</dbReference>
<protein>
    <submittedName>
        <fullName evidence="1">Oxidoreductase</fullName>
    </submittedName>
</protein>
<gene>
    <name evidence="1" type="ORF">E5167_05655</name>
</gene>
<dbReference type="InterPro" id="IPR002860">
    <property type="entry name" value="BNR_rpt"/>
</dbReference>
<dbReference type="CDD" id="cd15482">
    <property type="entry name" value="Sialidase_non-viral"/>
    <property type="match status" value="1"/>
</dbReference>
<dbReference type="OrthoDB" id="9813892at2"/>
<comment type="caution">
    <text evidence="1">The sequence shown here is derived from an EMBL/GenBank/DDBJ whole genome shotgun (WGS) entry which is preliminary data.</text>
</comment>
<reference evidence="1 2" key="1">
    <citation type="submission" date="2019-04" db="EMBL/GenBank/DDBJ databases">
        <title>Lacinutrix sp. nov., isolated from marine water.</title>
        <authorList>
            <person name="Kim W."/>
        </authorList>
    </citation>
    <scope>NUCLEOTIDE SEQUENCE [LARGE SCALE GENOMIC DNA]</scope>
    <source>
        <strain evidence="1 2">CAU 1491</strain>
    </source>
</reference>
<proteinExistence type="predicted"/>
<dbReference type="PANTHER" id="PTHR47199:SF2">
    <property type="entry name" value="PHOTOSYSTEM II STABILITY_ASSEMBLY FACTOR HCF136, CHLOROPLASTIC"/>
    <property type="match status" value="1"/>
</dbReference>
<evidence type="ECO:0000313" key="1">
    <source>
        <dbReference type="EMBL" id="TJY36153.1"/>
    </source>
</evidence>
<dbReference type="PANTHER" id="PTHR47199">
    <property type="entry name" value="PHOTOSYSTEM II STABILITY/ASSEMBLY FACTOR HCF136, CHLOROPLASTIC"/>
    <property type="match status" value="1"/>
</dbReference>
<dbReference type="InterPro" id="IPR015943">
    <property type="entry name" value="WD40/YVTN_repeat-like_dom_sf"/>
</dbReference>
<accession>A0A4U0EW64</accession>
<keyword evidence="2" id="KW-1185">Reference proteome</keyword>
<evidence type="ECO:0000313" key="2">
    <source>
        <dbReference type="Proteomes" id="UP000307657"/>
    </source>
</evidence>
<dbReference type="RefSeq" id="WP_136841937.1">
    <property type="nucleotide sequence ID" value="NZ_SUPL01000003.1"/>
</dbReference>
<dbReference type="EMBL" id="SUPL01000003">
    <property type="protein sequence ID" value="TJY36153.1"/>
    <property type="molecule type" value="Genomic_DNA"/>
</dbReference>
<dbReference type="SUPFAM" id="SSF110296">
    <property type="entry name" value="Oligoxyloglucan reducing end-specific cellobiohydrolase"/>
    <property type="match status" value="1"/>
</dbReference>